<name>A0A4Y6Q2K9_PERCE</name>
<protein>
    <submittedName>
        <fullName evidence="1">CoA transferase</fullName>
    </submittedName>
</protein>
<dbReference type="PANTHER" id="PTHR48228:SF5">
    <property type="entry name" value="ALPHA-METHYLACYL-COA RACEMASE"/>
    <property type="match status" value="1"/>
</dbReference>
<dbReference type="InterPro" id="IPR023606">
    <property type="entry name" value="CoA-Trfase_III_dom_1_sf"/>
</dbReference>
<keyword evidence="2" id="KW-1185">Reference proteome</keyword>
<dbReference type="EMBL" id="CP041186">
    <property type="protein sequence ID" value="QDG54417.1"/>
    <property type="molecule type" value="Genomic_DNA"/>
</dbReference>
<dbReference type="AlphaFoldDB" id="A0A4Y6Q2K9"/>
<dbReference type="RefSeq" id="WP_141200861.1">
    <property type="nucleotide sequence ID" value="NZ_CP041186.1"/>
</dbReference>
<accession>A0A5B8YEL9</accession>
<reference evidence="1 2" key="1">
    <citation type="submission" date="2019-06" db="EMBL/GenBank/DDBJ databases">
        <title>Persicimonas caeni gen. nov., sp. nov., a predatory bacterium isolated from solar saltern.</title>
        <authorList>
            <person name="Wang S."/>
        </authorList>
    </citation>
    <scope>NUCLEOTIDE SEQUENCE [LARGE SCALE GENOMIC DNA]</scope>
    <source>
        <strain evidence="1 2">YN101</strain>
    </source>
</reference>
<dbReference type="GO" id="GO:0016740">
    <property type="term" value="F:transferase activity"/>
    <property type="evidence" value="ECO:0007669"/>
    <property type="project" value="UniProtKB-KW"/>
</dbReference>
<evidence type="ECO:0000313" key="1">
    <source>
        <dbReference type="EMBL" id="QDG54417.1"/>
    </source>
</evidence>
<dbReference type="OrthoDB" id="9781472at2"/>
<dbReference type="Pfam" id="PF02515">
    <property type="entry name" value="CoA_transf_3"/>
    <property type="match status" value="1"/>
</dbReference>
<proteinExistence type="predicted"/>
<dbReference type="SUPFAM" id="SSF89796">
    <property type="entry name" value="CoA-transferase family III (CaiB/BaiF)"/>
    <property type="match status" value="1"/>
</dbReference>
<dbReference type="Gene3D" id="3.30.1540.10">
    <property type="entry name" value="formyl-coa transferase, domain 3"/>
    <property type="match status" value="1"/>
</dbReference>
<evidence type="ECO:0000313" key="2">
    <source>
        <dbReference type="Proteomes" id="UP000315995"/>
    </source>
</evidence>
<dbReference type="Proteomes" id="UP000315995">
    <property type="component" value="Chromosome"/>
</dbReference>
<dbReference type="PANTHER" id="PTHR48228">
    <property type="entry name" value="SUCCINYL-COA--D-CITRAMALATE COA-TRANSFERASE"/>
    <property type="match status" value="1"/>
</dbReference>
<accession>A0A4Y6Q2K9</accession>
<dbReference type="InterPro" id="IPR050509">
    <property type="entry name" value="CoA-transferase_III"/>
</dbReference>
<sequence>MNADELWLSDLKVLDLSRLLPGPFCTLMLADMGADVLKIESTTGGDYARYYPPMAGEYGAFFAGINRNKRSMTLNLKEETGVYVLQKLVEEADILVESFRPGVMDRLCLGYETLSDINEGLIYCSISGYGQIGPMKGKAGHDLNYMARAGLLEQNGRHGESPVVPGFQLADIAGGALYAAVGILAALHKRERTGKGAHVDISMTDGALSFHLPMHSSLAAGQPQERGRGMLTGGLPCYNVYETKDGKYLSVGSLEPKFWMGFVQVIDAPEVAGEGMNAGEQGEETRAQVAEVLRQKTLEEWLSLFEEADVCVEPVRSPAEVLEDELFKAREMFFDIAGVHQTRTPLTPKDREHTAAPGLGEHTEEVLEGLGYGAEEVGAMKDEGVI</sequence>
<dbReference type="Gene3D" id="3.40.50.10540">
    <property type="entry name" value="Crotonobetainyl-coa:carnitine coa-transferase, domain 1"/>
    <property type="match status" value="1"/>
</dbReference>
<dbReference type="InterPro" id="IPR044855">
    <property type="entry name" value="CoA-Trfase_III_dom3_sf"/>
</dbReference>
<organism evidence="1 2">
    <name type="scientific">Persicimonas caeni</name>
    <dbReference type="NCBI Taxonomy" id="2292766"/>
    <lineage>
        <taxon>Bacteria</taxon>
        <taxon>Deltaproteobacteria</taxon>
        <taxon>Bradymonadales</taxon>
        <taxon>Bradymonadaceae</taxon>
        <taxon>Persicimonas</taxon>
    </lineage>
</organism>
<gene>
    <name evidence="1" type="ORF">FIV42_27835</name>
</gene>
<keyword evidence="1" id="KW-0808">Transferase</keyword>
<dbReference type="InterPro" id="IPR003673">
    <property type="entry name" value="CoA-Trfase_fam_III"/>
</dbReference>